<name>A0A916XFK0_9SPHI</name>
<dbReference type="Gene3D" id="1.25.40.10">
    <property type="entry name" value="Tetratricopeptide repeat domain"/>
    <property type="match status" value="1"/>
</dbReference>
<feature type="chain" id="PRO_5036834304" description="Tetratricopeptide repeat-containing protein" evidence="2">
    <location>
        <begin position="22"/>
        <end position="360"/>
    </location>
</feature>
<reference evidence="3" key="1">
    <citation type="journal article" date="2014" name="Int. J. Syst. Evol. Microbiol.">
        <title>Complete genome sequence of Corynebacterium casei LMG S-19264T (=DSM 44701T), isolated from a smear-ripened cheese.</title>
        <authorList>
            <consortium name="US DOE Joint Genome Institute (JGI-PGF)"/>
            <person name="Walter F."/>
            <person name="Albersmeier A."/>
            <person name="Kalinowski J."/>
            <person name="Ruckert C."/>
        </authorList>
    </citation>
    <scope>NUCLEOTIDE SEQUENCE</scope>
    <source>
        <strain evidence="3">CGMCC 1.15343</strain>
    </source>
</reference>
<dbReference type="InterPro" id="IPR019734">
    <property type="entry name" value="TPR_rpt"/>
</dbReference>
<keyword evidence="1" id="KW-0802">TPR repeat</keyword>
<dbReference type="Proteomes" id="UP000651668">
    <property type="component" value="Unassembled WGS sequence"/>
</dbReference>
<keyword evidence="4" id="KW-1185">Reference proteome</keyword>
<organism evidence="3 4">
    <name type="scientific">Pedobacter quisquiliarum</name>
    <dbReference type="NCBI Taxonomy" id="1834438"/>
    <lineage>
        <taxon>Bacteria</taxon>
        <taxon>Pseudomonadati</taxon>
        <taxon>Bacteroidota</taxon>
        <taxon>Sphingobacteriia</taxon>
        <taxon>Sphingobacteriales</taxon>
        <taxon>Sphingobacteriaceae</taxon>
        <taxon>Pedobacter</taxon>
    </lineage>
</organism>
<proteinExistence type="predicted"/>
<dbReference type="AlphaFoldDB" id="A0A916XFK0"/>
<evidence type="ECO:0000313" key="3">
    <source>
        <dbReference type="EMBL" id="GGC66954.1"/>
    </source>
</evidence>
<dbReference type="EMBL" id="BMIL01000006">
    <property type="protein sequence ID" value="GGC66954.1"/>
    <property type="molecule type" value="Genomic_DNA"/>
</dbReference>
<accession>A0A916XFK0</accession>
<dbReference type="SUPFAM" id="SSF48452">
    <property type="entry name" value="TPR-like"/>
    <property type="match status" value="1"/>
</dbReference>
<comment type="caution">
    <text evidence="3">The sequence shown here is derived from an EMBL/GenBank/DDBJ whole genome shotgun (WGS) entry which is preliminary data.</text>
</comment>
<dbReference type="Pfam" id="PF14559">
    <property type="entry name" value="TPR_19"/>
    <property type="match status" value="1"/>
</dbReference>
<sequence length="360" mass="39369">MKKVLLSILLAGVGTATFAQKSEIAEAKKAWGLYQITGASGTDVSKKLETLNAAIKRTDAAIAHEKSKNLPEAWSYRALLSSAAAMADTANLQNADAYLKVAQEAVEKSKSLDAKGSEKENIEQAQLNINNAVRNIGVLAYQKKDYKTAYEKFNQATVLNPTDTSMYLNAGIAARGLEDYPKMIDSYKKVISLNHPEAATLYEEIVSTQLTAQKDTAAAMATITEAKAKYPENINFITSETQIYLQTGDVVKAESTLQTLVAKQPGNATFQAALGNVYLQQALKIQGDMNKIDAKKVKELNAAKDKRDALVEKSVPFFNKALEIDPKNVGALENLKTIYTFKNDTKNYNDVKARLDAIQK</sequence>
<keyword evidence="2" id="KW-0732">Signal</keyword>
<evidence type="ECO:0008006" key="5">
    <source>
        <dbReference type="Google" id="ProtNLM"/>
    </source>
</evidence>
<protein>
    <recommendedName>
        <fullName evidence="5">Tetratricopeptide repeat-containing protein</fullName>
    </recommendedName>
</protein>
<dbReference type="InterPro" id="IPR011990">
    <property type="entry name" value="TPR-like_helical_dom_sf"/>
</dbReference>
<dbReference type="SMART" id="SM00028">
    <property type="entry name" value="TPR"/>
    <property type="match status" value="2"/>
</dbReference>
<evidence type="ECO:0000256" key="2">
    <source>
        <dbReference type="SAM" id="SignalP"/>
    </source>
</evidence>
<feature type="signal peptide" evidence="2">
    <location>
        <begin position="1"/>
        <end position="21"/>
    </location>
</feature>
<reference evidence="3" key="2">
    <citation type="submission" date="2020-09" db="EMBL/GenBank/DDBJ databases">
        <authorList>
            <person name="Sun Q."/>
            <person name="Zhou Y."/>
        </authorList>
    </citation>
    <scope>NUCLEOTIDE SEQUENCE</scope>
    <source>
        <strain evidence="3">CGMCC 1.15343</strain>
    </source>
</reference>
<dbReference type="RefSeq" id="WP_188626802.1">
    <property type="nucleotide sequence ID" value="NZ_BMIL01000006.1"/>
</dbReference>
<dbReference type="PROSITE" id="PS50005">
    <property type="entry name" value="TPR"/>
    <property type="match status" value="1"/>
</dbReference>
<evidence type="ECO:0000256" key="1">
    <source>
        <dbReference type="PROSITE-ProRule" id="PRU00339"/>
    </source>
</evidence>
<gene>
    <name evidence="3" type="ORF">GCM10011387_20480</name>
</gene>
<feature type="repeat" description="TPR" evidence="1">
    <location>
        <begin position="130"/>
        <end position="163"/>
    </location>
</feature>
<evidence type="ECO:0000313" key="4">
    <source>
        <dbReference type="Proteomes" id="UP000651668"/>
    </source>
</evidence>